<reference evidence="1" key="1">
    <citation type="submission" date="2021-02" db="EMBL/GenBank/DDBJ databases">
        <authorList>
            <consortium name="DOE Joint Genome Institute"/>
            <person name="Ahrendt S."/>
            <person name="Looney B.P."/>
            <person name="Miyauchi S."/>
            <person name="Morin E."/>
            <person name="Drula E."/>
            <person name="Courty P.E."/>
            <person name="Chicoki N."/>
            <person name="Fauchery L."/>
            <person name="Kohler A."/>
            <person name="Kuo A."/>
            <person name="Labutti K."/>
            <person name="Pangilinan J."/>
            <person name="Lipzen A."/>
            <person name="Riley R."/>
            <person name="Andreopoulos W."/>
            <person name="He G."/>
            <person name="Johnson J."/>
            <person name="Barry K.W."/>
            <person name="Grigoriev I.V."/>
            <person name="Nagy L."/>
            <person name="Hibbett D."/>
            <person name="Henrissat B."/>
            <person name="Matheny P.B."/>
            <person name="Labbe J."/>
            <person name="Martin F."/>
        </authorList>
    </citation>
    <scope>NUCLEOTIDE SEQUENCE</scope>
    <source>
        <strain evidence="1">EC-137</strain>
    </source>
</reference>
<comment type="caution">
    <text evidence="1">The sequence shown here is derived from an EMBL/GenBank/DDBJ whole genome shotgun (WGS) entry which is preliminary data.</text>
</comment>
<proteinExistence type="predicted"/>
<evidence type="ECO:0000313" key="2">
    <source>
        <dbReference type="Proteomes" id="UP000814128"/>
    </source>
</evidence>
<accession>A0ACB8QGF7</accession>
<evidence type="ECO:0000313" key="1">
    <source>
        <dbReference type="EMBL" id="KAI0030676.1"/>
    </source>
</evidence>
<organism evidence="1 2">
    <name type="scientific">Vararia minispora EC-137</name>
    <dbReference type="NCBI Taxonomy" id="1314806"/>
    <lineage>
        <taxon>Eukaryota</taxon>
        <taxon>Fungi</taxon>
        <taxon>Dikarya</taxon>
        <taxon>Basidiomycota</taxon>
        <taxon>Agaricomycotina</taxon>
        <taxon>Agaricomycetes</taxon>
        <taxon>Russulales</taxon>
        <taxon>Lachnocladiaceae</taxon>
        <taxon>Vararia</taxon>
    </lineage>
</organism>
<keyword evidence="2" id="KW-1185">Reference proteome</keyword>
<dbReference type="Proteomes" id="UP000814128">
    <property type="component" value="Unassembled WGS sequence"/>
</dbReference>
<protein>
    <submittedName>
        <fullName evidence="1">Uncharacterized protein</fullName>
    </submittedName>
</protein>
<sequence length="527" mass="59314">MSRSKVLVSHEGPDVAYLPMAILCELFRAIAASDPPKRKRLPAHKRLLGQDYSIHLGWVRLGHVCRNWRINILDHMPWLWAKIICMFPLGVDIVLSRAHGSVLRFLIPYLGDTREDEMHHQMELACTNIVRLDTLEAPHEVTYDWTPALGGRMLPLLIRLQITHDSSVTRGVPLKLHAPSLHHASLWNFFGKIVAPELRYLSLSGTNFIPSPCWELLDVLRGLPLLETLNLQLLLTPAHERAGRWDTYPRTHIHLKYIKALDIEANAFCDLPQFLLRCIIPLRVHFTLESWGGMEVHNRILNTIQPRLAHEMHDGLFLHDFLPGGESARFTIFSCADNDDPCVAPEGVRLELHFSTNGPIDLFNQLRAFTLRLNALTIRRLVFSSVEALETAPGALAAALSAFVGASSVQVHSCTNMLLRALCLPDPLLLIPILPVLAELLIEMEDAAQADAHTFGAWWLELNGALDQRARAGYAVQKLRLVGFWASDEAMFSLMQVDEEGLGVARHRVGELLDERTLEVILTEHAE</sequence>
<name>A0ACB8QGF7_9AGAM</name>
<reference evidence="1" key="2">
    <citation type="journal article" date="2022" name="New Phytol.">
        <title>Evolutionary transition to the ectomycorrhizal habit in the genomes of a hyperdiverse lineage of mushroom-forming fungi.</title>
        <authorList>
            <person name="Looney B."/>
            <person name="Miyauchi S."/>
            <person name="Morin E."/>
            <person name="Drula E."/>
            <person name="Courty P.E."/>
            <person name="Kohler A."/>
            <person name="Kuo A."/>
            <person name="LaButti K."/>
            <person name="Pangilinan J."/>
            <person name="Lipzen A."/>
            <person name="Riley R."/>
            <person name="Andreopoulos W."/>
            <person name="He G."/>
            <person name="Johnson J."/>
            <person name="Nolan M."/>
            <person name="Tritt A."/>
            <person name="Barry K.W."/>
            <person name="Grigoriev I.V."/>
            <person name="Nagy L.G."/>
            <person name="Hibbett D."/>
            <person name="Henrissat B."/>
            <person name="Matheny P.B."/>
            <person name="Labbe J."/>
            <person name="Martin F.M."/>
        </authorList>
    </citation>
    <scope>NUCLEOTIDE SEQUENCE</scope>
    <source>
        <strain evidence="1">EC-137</strain>
    </source>
</reference>
<gene>
    <name evidence="1" type="ORF">K488DRAFT_87538</name>
</gene>
<dbReference type="EMBL" id="MU273610">
    <property type="protein sequence ID" value="KAI0030676.1"/>
    <property type="molecule type" value="Genomic_DNA"/>
</dbReference>